<keyword evidence="4 12" id="KW-0812">Transmembrane</keyword>
<keyword evidence="7" id="KW-0143">Chaperone</keyword>
<dbReference type="Gene3D" id="3.10.50.40">
    <property type="match status" value="1"/>
</dbReference>
<dbReference type="InterPro" id="IPR000297">
    <property type="entry name" value="PPIase_PpiC"/>
</dbReference>
<keyword evidence="2" id="KW-1003">Cell membrane</keyword>
<sequence length="658" mass="72596">MLQNLRDKTTGWVATVIIGLMIIPFAFFGLDQYMVQRSDTTVANIKAPPTWWSSAPSFWPVSVLWRHEEVTVDEFRNRFEQVRQQRRAEQADAFDNEAFQSRETKLEVLDTLIDQQVQAMAAEQAGIVVSDAMVRNAIQQVPAFQLEGRFDPQRYQLALASQNQTPAQFEQIIRDSLQQSLVAAAVAGSNFVTTSELDRLIRLMGERRDATVLLVPPPEQAEPVSVTDEQVQAWYEAHAADYRAPETVTLEYFELTADSLPAPPVDEQALRERYEEQRSQMGEQEERLASHILVEVADDADEAAWDAAREEAAQLAERARTASTDFSALAAEHSDDPGSRNSGGDLGWVGRGMMPGEFEEALFGMEQGEVSEPVRTDFGWHVVQLREVRTGGEMASFEELRDTLALEQAEADREESFSEVAGQVVDAVLSDPNTLQTAAEVAGAEIRRLGPFSRESAQGLAAQPDILREAFSSTRIEDRTASDPIEVAPRHHVWIRVVEHTPESARPLEQVREEVVAAVRADLARKAAAERVEALVKRLEAGETLEALAEAETLPAPQAIPGIPRGAPLVAEGVSEAIFATRIDGEGGPGIGHEVLEDGRAVVFTVDKVVPGDTAEVPPEQREVLYQQLAQIGGAEDLQAMTARLRKQVEVEVVEENL</sequence>
<evidence type="ECO:0000256" key="4">
    <source>
        <dbReference type="ARBA" id="ARBA00022692"/>
    </source>
</evidence>
<dbReference type="AlphaFoldDB" id="A0A1T4NZN2"/>
<evidence type="ECO:0000313" key="14">
    <source>
        <dbReference type="EMBL" id="SJZ84178.1"/>
    </source>
</evidence>
<evidence type="ECO:0000256" key="12">
    <source>
        <dbReference type="SAM" id="Phobius"/>
    </source>
</evidence>
<dbReference type="Gene3D" id="1.10.4030.10">
    <property type="entry name" value="Porin chaperone SurA, peptide-binding domain"/>
    <property type="match status" value="1"/>
</dbReference>
<keyword evidence="6 12" id="KW-0472">Membrane</keyword>
<name>A0A1T4NZN2_9GAMM</name>
<dbReference type="PROSITE" id="PS01096">
    <property type="entry name" value="PPIC_PPIASE_1"/>
    <property type="match status" value="1"/>
</dbReference>
<dbReference type="OrthoDB" id="9812372at2"/>
<dbReference type="InterPro" id="IPR027304">
    <property type="entry name" value="Trigger_fact/SurA_dom_sf"/>
</dbReference>
<reference evidence="14 15" key="1">
    <citation type="submission" date="2017-02" db="EMBL/GenBank/DDBJ databases">
        <authorList>
            <person name="Peterson S.W."/>
        </authorList>
    </citation>
    <scope>NUCLEOTIDE SEQUENCE [LARGE SCALE GENOMIC DNA]</scope>
    <source>
        <strain evidence="14 15">DSM 21749</strain>
    </source>
</reference>
<evidence type="ECO:0000256" key="8">
    <source>
        <dbReference type="ARBA" id="ARBA00038408"/>
    </source>
</evidence>
<dbReference type="Pfam" id="PF00639">
    <property type="entry name" value="Rotamase"/>
    <property type="match status" value="1"/>
</dbReference>
<dbReference type="PANTHER" id="PTHR47529:SF1">
    <property type="entry name" value="PERIPLASMIC CHAPERONE PPID"/>
    <property type="match status" value="1"/>
</dbReference>
<evidence type="ECO:0000256" key="2">
    <source>
        <dbReference type="ARBA" id="ARBA00022475"/>
    </source>
</evidence>
<evidence type="ECO:0000256" key="10">
    <source>
        <dbReference type="ARBA" id="ARBA00042775"/>
    </source>
</evidence>
<dbReference type="InterPro" id="IPR052029">
    <property type="entry name" value="PpiD_chaperone"/>
</dbReference>
<accession>A0A1T4NZN2</accession>
<dbReference type="Proteomes" id="UP000190061">
    <property type="component" value="Unassembled WGS sequence"/>
</dbReference>
<evidence type="ECO:0000256" key="11">
    <source>
        <dbReference type="PROSITE-ProRule" id="PRU00278"/>
    </source>
</evidence>
<organism evidence="14 15">
    <name type="scientific">Lysobacter spongiicola DSM 21749</name>
    <dbReference type="NCBI Taxonomy" id="1122188"/>
    <lineage>
        <taxon>Bacteria</taxon>
        <taxon>Pseudomonadati</taxon>
        <taxon>Pseudomonadota</taxon>
        <taxon>Gammaproteobacteria</taxon>
        <taxon>Lysobacterales</taxon>
        <taxon>Lysobacteraceae</taxon>
        <taxon>Novilysobacter</taxon>
    </lineage>
</organism>
<proteinExistence type="inferred from homology"/>
<evidence type="ECO:0000313" key="15">
    <source>
        <dbReference type="Proteomes" id="UP000190061"/>
    </source>
</evidence>
<dbReference type="PANTHER" id="PTHR47529">
    <property type="entry name" value="PEPTIDYL-PROLYL CIS-TRANS ISOMERASE D"/>
    <property type="match status" value="1"/>
</dbReference>
<dbReference type="InterPro" id="IPR023058">
    <property type="entry name" value="PPIase_PpiC_CS"/>
</dbReference>
<keyword evidence="11" id="KW-0697">Rotamase</keyword>
<comment type="subcellular location">
    <subcellularLocation>
        <location evidence="1">Cell inner membrane</location>
        <topology evidence="1">Single-pass type II membrane protein</topology>
        <orientation evidence="1">Periplasmic side</orientation>
    </subcellularLocation>
</comment>
<dbReference type="Pfam" id="PF13623">
    <property type="entry name" value="SurA_N_2"/>
    <property type="match status" value="1"/>
</dbReference>
<dbReference type="InterPro" id="IPR046357">
    <property type="entry name" value="PPIase_dom_sf"/>
</dbReference>
<keyword evidence="5 12" id="KW-1133">Transmembrane helix</keyword>
<evidence type="ECO:0000256" key="9">
    <source>
        <dbReference type="ARBA" id="ARBA00040743"/>
    </source>
</evidence>
<dbReference type="SUPFAM" id="SSF54534">
    <property type="entry name" value="FKBP-like"/>
    <property type="match status" value="1"/>
</dbReference>
<dbReference type="SUPFAM" id="SSF109998">
    <property type="entry name" value="Triger factor/SurA peptide-binding domain-like"/>
    <property type="match status" value="1"/>
</dbReference>
<dbReference type="PROSITE" id="PS50198">
    <property type="entry name" value="PPIC_PPIASE_2"/>
    <property type="match status" value="1"/>
</dbReference>
<dbReference type="GO" id="GO:0005886">
    <property type="term" value="C:plasma membrane"/>
    <property type="evidence" value="ECO:0007669"/>
    <property type="project" value="UniProtKB-SubCell"/>
</dbReference>
<evidence type="ECO:0000256" key="5">
    <source>
        <dbReference type="ARBA" id="ARBA00022989"/>
    </source>
</evidence>
<gene>
    <name evidence="14" type="ORF">SAMN02745674_00970</name>
</gene>
<evidence type="ECO:0000256" key="3">
    <source>
        <dbReference type="ARBA" id="ARBA00022519"/>
    </source>
</evidence>
<dbReference type="GO" id="GO:0003755">
    <property type="term" value="F:peptidyl-prolyl cis-trans isomerase activity"/>
    <property type="evidence" value="ECO:0007669"/>
    <property type="project" value="UniProtKB-KW"/>
</dbReference>
<feature type="domain" description="PpiC" evidence="13">
    <location>
        <begin position="284"/>
        <end position="387"/>
    </location>
</feature>
<feature type="transmembrane region" description="Helical" evidence="12">
    <location>
        <begin position="12"/>
        <end position="30"/>
    </location>
</feature>
<comment type="similarity">
    <text evidence="8">Belongs to the PpiD chaperone family.</text>
</comment>
<evidence type="ECO:0000256" key="1">
    <source>
        <dbReference type="ARBA" id="ARBA00004382"/>
    </source>
</evidence>
<evidence type="ECO:0000256" key="6">
    <source>
        <dbReference type="ARBA" id="ARBA00023136"/>
    </source>
</evidence>
<dbReference type="STRING" id="1122188.SAMN02745674_00970"/>
<dbReference type="Pfam" id="PF13624">
    <property type="entry name" value="SurA_N_3"/>
    <property type="match status" value="1"/>
</dbReference>
<keyword evidence="11 14" id="KW-0413">Isomerase</keyword>
<evidence type="ECO:0000256" key="7">
    <source>
        <dbReference type="ARBA" id="ARBA00023186"/>
    </source>
</evidence>
<keyword evidence="3" id="KW-0997">Cell inner membrane</keyword>
<evidence type="ECO:0000259" key="13">
    <source>
        <dbReference type="PROSITE" id="PS50198"/>
    </source>
</evidence>
<dbReference type="RefSeq" id="WP_078757586.1">
    <property type="nucleotide sequence ID" value="NZ_FUXP01000002.1"/>
</dbReference>
<dbReference type="EMBL" id="FUXP01000002">
    <property type="protein sequence ID" value="SJZ84178.1"/>
    <property type="molecule type" value="Genomic_DNA"/>
</dbReference>
<keyword evidence="15" id="KW-1185">Reference proteome</keyword>
<protein>
    <recommendedName>
        <fullName evidence="9">Periplasmic chaperone PpiD</fullName>
    </recommendedName>
    <alternativeName>
        <fullName evidence="10">Periplasmic folding chaperone</fullName>
    </alternativeName>
</protein>